<feature type="active site" description="Proton acceptor; for dehydratase activity" evidence="4">
    <location>
        <position position="2218"/>
    </location>
</feature>
<feature type="region of interest" description="N-terminal hotdog fold" evidence="4">
    <location>
        <begin position="2187"/>
        <end position="2309"/>
    </location>
</feature>
<evidence type="ECO:0000313" key="8">
    <source>
        <dbReference type="EMBL" id="UGS36425.1"/>
    </source>
</evidence>
<evidence type="ECO:0000313" key="9">
    <source>
        <dbReference type="Proteomes" id="UP001162834"/>
    </source>
</evidence>
<dbReference type="SUPFAM" id="SSF52151">
    <property type="entry name" value="FabD/lysophospholipase-like"/>
    <property type="match status" value="1"/>
</dbReference>
<dbReference type="InterPro" id="IPR049552">
    <property type="entry name" value="PKS_DH_N"/>
</dbReference>
<dbReference type="InterPro" id="IPR016036">
    <property type="entry name" value="Malonyl_transacylase_ACP-bd"/>
</dbReference>
<dbReference type="Gene3D" id="3.30.70.250">
    <property type="entry name" value="Malonyl-CoA ACP transacylase, ACP-binding"/>
    <property type="match status" value="1"/>
</dbReference>
<dbReference type="Gene3D" id="3.40.47.10">
    <property type="match status" value="1"/>
</dbReference>
<dbReference type="InterPro" id="IPR020841">
    <property type="entry name" value="PKS_Beta-ketoAc_synthase_dom"/>
</dbReference>
<accession>A0A9E6XXW0</accession>
<evidence type="ECO:0000259" key="7">
    <source>
        <dbReference type="PROSITE" id="PS52019"/>
    </source>
</evidence>
<feature type="active site" description="Proton donor; for dehydratase activity" evidence="4">
    <location>
        <position position="2385"/>
    </location>
</feature>
<dbReference type="CDD" id="cd08953">
    <property type="entry name" value="KR_2_SDR_x"/>
    <property type="match status" value="1"/>
</dbReference>
<dbReference type="Pfam" id="PF08659">
    <property type="entry name" value="KR"/>
    <property type="match status" value="1"/>
</dbReference>
<gene>
    <name evidence="8" type="ORF">DSM104329_02831</name>
</gene>
<dbReference type="InterPro" id="IPR049551">
    <property type="entry name" value="PKS_DH_C"/>
</dbReference>
<feature type="region of interest" description="Disordered" evidence="5">
    <location>
        <begin position="1690"/>
        <end position="1710"/>
    </location>
</feature>
<feature type="domain" description="Ketosynthase family 3 (KS3)" evidence="6">
    <location>
        <begin position="686"/>
        <end position="1129"/>
    </location>
</feature>
<dbReference type="PANTHER" id="PTHR43074">
    <property type="entry name" value="OMEGA-3 POLYUNSATURATED FATTY ACID SYNTHASE PFAB-RELATED"/>
    <property type="match status" value="1"/>
</dbReference>
<keyword evidence="9" id="KW-1185">Reference proteome</keyword>
<dbReference type="InterPro" id="IPR014043">
    <property type="entry name" value="Acyl_transferase_dom"/>
</dbReference>
<feature type="region of interest" description="Disordered" evidence="5">
    <location>
        <begin position="1603"/>
        <end position="1656"/>
    </location>
</feature>
<dbReference type="SMART" id="SM00825">
    <property type="entry name" value="PKS_KS"/>
    <property type="match status" value="1"/>
</dbReference>
<dbReference type="PROSITE" id="PS52004">
    <property type="entry name" value="KS3_2"/>
    <property type="match status" value="1"/>
</dbReference>
<evidence type="ECO:0000256" key="5">
    <source>
        <dbReference type="SAM" id="MobiDB-lite"/>
    </source>
</evidence>
<name>A0A9E6XXW0_9ACTN</name>
<dbReference type="InterPro" id="IPR052568">
    <property type="entry name" value="PKS-FAS_Synthase"/>
</dbReference>
<dbReference type="Pfam" id="PF02801">
    <property type="entry name" value="Ketoacyl-synt_C"/>
    <property type="match status" value="1"/>
</dbReference>
<dbReference type="Pfam" id="PF14765">
    <property type="entry name" value="PS-DH"/>
    <property type="match status" value="1"/>
</dbReference>
<dbReference type="EMBL" id="CP087164">
    <property type="protein sequence ID" value="UGS36425.1"/>
    <property type="molecule type" value="Genomic_DNA"/>
</dbReference>
<dbReference type="Pfam" id="PF00698">
    <property type="entry name" value="Acyl_transf_1"/>
    <property type="match status" value="1"/>
</dbReference>
<dbReference type="Gene3D" id="3.40.366.10">
    <property type="entry name" value="Malonyl-Coenzyme A Acyl Carrier Protein, domain 2"/>
    <property type="match status" value="1"/>
</dbReference>
<dbReference type="Pfam" id="PF16197">
    <property type="entry name" value="KAsynt_C_assoc"/>
    <property type="match status" value="1"/>
</dbReference>
<keyword evidence="3" id="KW-0808">Transferase</keyword>
<dbReference type="InterPro" id="IPR057326">
    <property type="entry name" value="KR_dom"/>
</dbReference>
<evidence type="ECO:0008006" key="10">
    <source>
        <dbReference type="Google" id="ProtNLM"/>
    </source>
</evidence>
<dbReference type="InterPro" id="IPR020807">
    <property type="entry name" value="PKS_DH"/>
</dbReference>
<dbReference type="SMART" id="SM00822">
    <property type="entry name" value="PKS_KR"/>
    <property type="match status" value="1"/>
</dbReference>
<dbReference type="InterPro" id="IPR032821">
    <property type="entry name" value="PKS_assoc"/>
</dbReference>
<dbReference type="Gene3D" id="3.40.50.720">
    <property type="entry name" value="NAD(P)-binding Rossmann-like Domain"/>
    <property type="match status" value="1"/>
</dbReference>
<reference evidence="8" key="1">
    <citation type="journal article" date="2022" name="Int. J. Syst. Evol. Microbiol.">
        <title>Pseudomonas aegrilactucae sp. nov. and Pseudomonas morbosilactucae sp. nov., pathogens causing bacterial rot of lettuce in Japan.</title>
        <authorList>
            <person name="Sawada H."/>
            <person name="Fujikawa T."/>
            <person name="Satou M."/>
        </authorList>
    </citation>
    <scope>NUCLEOTIDE SEQUENCE</scope>
    <source>
        <strain evidence="8">0166_1</strain>
    </source>
</reference>
<evidence type="ECO:0000259" key="6">
    <source>
        <dbReference type="PROSITE" id="PS52004"/>
    </source>
</evidence>
<evidence type="ECO:0000256" key="2">
    <source>
        <dbReference type="ARBA" id="ARBA00022553"/>
    </source>
</evidence>
<dbReference type="GO" id="GO:0016746">
    <property type="term" value="F:acyltransferase activity"/>
    <property type="evidence" value="ECO:0007669"/>
    <property type="project" value="InterPro"/>
</dbReference>
<proteinExistence type="predicted"/>
<dbReference type="InterPro" id="IPR042104">
    <property type="entry name" value="PKS_dehydratase_sf"/>
</dbReference>
<dbReference type="InterPro" id="IPR001227">
    <property type="entry name" value="Ac_transferase_dom_sf"/>
</dbReference>
<feature type="compositionally biased region" description="Pro residues" evidence="5">
    <location>
        <begin position="1617"/>
        <end position="1654"/>
    </location>
</feature>
<dbReference type="SUPFAM" id="SSF55048">
    <property type="entry name" value="Probable ACP-binding domain of malonyl-CoA ACP transacylase"/>
    <property type="match status" value="1"/>
</dbReference>
<dbReference type="InterPro" id="IPR014030">
    <property type="entry name" value="Ketoacyl_synth_N"/>
</dbReference>
<dbReference type="InterPro" id="IPR013968">
    <property type="entry name" value="PKS_KR"/>
</dbReference>
<dbReference type="Pfam" id="PF00109">
    <property type="entry name" value="ketoacyl-synt"/>
    <property type="match status" value="1"/>
</dbReference>
<evidence type="ECO:0000256" key="1">
    <source>
        <dbReference type="ARBA" id="ARBA00022450"/>
    </source>
</evidence>
<organism evidence="8 9">
    <name type="scientific">Capillimicrobium parvum</name>
    <dbReference type="NCBI Taxonomy" id="2884022"/>
    <lineage>
        <taxon>Bacteria</taxon>
        <taxon>Bacillati</taxon>
        <taxon>Actinomycetota</taxon>
        <taxon>Thermoleophilia</taxon>
        <taxon>Solirubrobacterales</taxon>
        <taxon>Capillimicrobiaceae</taxon>
        <taxon>Capillimicrobium</taxon>
    </lineage>
</organism>
<evidence type="ECO:0000256" key="3">
    <source>
        <dbReference type="ARBA" id="ARBA00022679"/>
    </source>
</evidence>
<dbReference type="Gene3D" id="3.10.129.110">
    <property type="entry name" value="Polyketide synthase dehydratase"/>
    <property type="match status" value="1"/>
</dbReference>
<keyword evidence="1" id="KW-0596">Phosphopantetheine</keyword>
<dbReference type="PANTHER" id="PTHR43074:SF1">
    <property type="entry name" value="BETA-KETOACYL SYNTHASE FAMILY PROTEIN-RELATED"/>
    <property type="match status" value="1"/>
</dbReference>
<dbReference type="SUPFAM" id="SSF51412">
    <property type="entry name" value="Inosine monophosphate dehydrogenase (IMPDH)"/>
    <property type="match status" value="2"/>
</dbReference>
<protein>
    <recommendedName>
        <fullName evidence="10">SDR family NAD(P)-dependent oxidoreductase</fullName>
    </recommendedName>
</protein>
<dbReference type="RefSeq" id="WP_259316098.1">
    <property type="nucleotide sequence ID" value="NZ_CP087164.1"/>
</dbReference>
<dbReference type="InterPro" id="IPR049900">
    <property type="entry name" value="PKS_mFAS_DH"/>
</dbReference>
<dbReference type="InterPro" id="IPR014031">
    <property type="entry name" value="Ketoacyl_synth_C"/>
</dbReference>
<dbReference type="InterPro" id="IPR036291">
    <property type="entry name" value="NAD(P)-bd_dom_sf"/>
</dbReference>
<feature type="region of interest" description="C-terminal hotdog fold" evidence="4">
    <location>
        <begin position="2326"/>
        <end position="2469"/>
    </location>
</feature>
<keyword evidence="2" id="KW-0597">Phosphoprotein</keyword>
<dbReference type="CDD" id="cd00833">
    <property type="entry name" value="PKS"/>
    <property type="match status" value="1"/>
</dbReference>
<dbReference type="Pfam" id="PF21089">
    <property type="entry name" value="PKS_DH_N"/>
    <property type="match status" value="1"/>
</dbReference>
<dbReference type="SMART" id="SM00826">
    <property type="entry name" value="PKS_DH"/>
    <property type="match status" value="1"/>
</dbReference>
<dbReference type="SUPFAM" id="SSF51735">
    <property type="entry name" value="NAD(P)-binding Rossmann-fold domains"/>
    <property type="match status" value="1"/>
</dbReference>
<dbReference type="Gene3D" id="3.30.70.3290">
    <property type="match status" value="1"/>
</dbReference>
<dbReference type="InterPro" id="IPR013785">
    <property type="entry name" value="Aldolase_TIM"/>
</dbReference>
<sequence length="2479" mass="254385">MPSQLAGRMSLGPFELAALGPAGLLDPAIAIAASRAGGAGLVDLTRGSDGARRAAVAALLEHGRSGRCGARFDARDAPSLARWLPDELRWLAIAADDPVAAGSAIAAFAGHPALVLVEVVDEDEAEAAIAAGAGGLIARGNETGGRVGEETAFVVAQRLAREDGPPVWVQGGVGPDTVAACRLAGARGVVLDAQLWLTRESPLDAAMRAVIERMDGSETTVIGERRRWRVLDRPGLAPLAEARAVEDDAERLGALVRARAGWSSPEQDLVCLGQDAAFAAPLARRHGTVGGVVVALRTSLDQRVRDTARLHPLAAGAALAADHGTRLPVVQGPMTRVSDRPGLAAAVADAGGLPFIALALMEAGEVDALLADVAAALGDRPWGAGILGFVPLDVREAQLEVVARHRPPFALIAGGRPDQARWLEERGIATYLHVPSPALLTAFARDGARRFVLEGRECGGHVGPRSSFVLWSQAVEALGGALDDEALAACRILLAGGIHDARSAAMAATVAAPLAARGAAVGVLMGSAYVFTREAVDSGAITAGFQAEALRCARTVLLESGPGHATRCAPTPFAETFARERRRLMGGGATPAAVHDALEHLSLGRLRVAAKGVEREGAAPAGARPPLVEVTPERQAERGLYMLGQVAALRDARSTIAELHREITDGATRLLEAGAPSRRPRPRRRPADAAVVGMACLLPGAPGLPAFWRNVLDGVDAITEIPERRFDWHRWYEPGGDGPDAISSRWGGFIEEVVFDPLRWGMPPRSLESIEPMQLLALEVAAAALADAGYDGREFARERTSVILGVGGGLSDLGTRYAVRADLPLVLHDVPAEALAGLPEWTEDSFAGILLNVAAGRVANRLDLGGANYTVDAACASSLAAVQLAARELECGTSDMVVVGGADTVQNPFGYLCFSKTHALSPTGRCKPFAEDADGIAISEGLAMVVLKRLADAERDGDRVYSVIKGIGGSSDGRAKGLTAPRPEGQLRALARAYEQAGCSPAGVGLIEAHGTGTVAGDRAEVQTLRTAFAAAGAAPRACALGSVKSMIGHTKCTAGVAGLVKASLALHHKVLPPTINVERPNPRIGFEDGPFHVNTKTRPWIHAAAHPRRAGVSAFGFGGTNFHCVVEEYRGGYREDDAACPRPDWPAEPVVLSAADDGGLRAAAQRVADAVRAGAAPALRDLAAALWREVRDEHPARLAVAATDLADLAAKLEAAAAQLGGPGPARDVPGVHRRGRPQGRDGSVALLFPGQGSQRCDMLRDLAVALPEVRSTFDRADAVLAEGLPRPLSRFVFPPPAFDDEERARAEAALRDTAIAQPALGACGMAAAGLLERLGLRAAMAGGHSYGELVALWAAGALDAADLLRLSAARGSAMAEAAAGAPGSMAAVAAGAERVATTLPEGGRVVIANRNSPRQTVISGPSAAVEAAIERLEASGLAAVRLPVSCAFHSPAMAGARERFAAAVRDAGPRAPAMPVYSNATAAPHPADVDAIAAALADHLVRPVRFEEEIEAMYAAGARVFVEAGPRGVLTRLVGEILGDRPHAAVALQPDGRDGVAGLADALCRLAAEHVALDLAPLWAGRAGTAGLDELLTPRPAPEIPVGAWLVDGGSARPAGTPPPRPGPAPAPPAPANTPPAPASDPPPRAGAPPLTPLAPRDAAVTRFLGLMDTFLADQRDVMLALLDSEPARVSPARPAPRRDTPAASPPPRFVPVARDAGDAHGPALIGPGDVVLVAGDGHGAARALADRLAERDVRTVDPGDPVAAQAVDAPATALVDLRALDAVGDVLADDERRTRARVGGLVTGLMDLCRDAGPGLRAVVAATAMGGTFGVEAGGAVALDPAHGAVAGLVKAIGAEWDGVAAKVVDFEAGAAADAVAEGILAELLAHDGRAEIGRPPGRRIAIDVAPAPPTAGRTPPLGPESVVLLTGGARGITAAVARDLAARYRPTLVLVGRTELGSDDARAAEARATLDAIAAAGGRAEYRRADVGDPDQLARVLDEVHGRHGRLDGVIHGAGAIDDGALAGKTAASVARVLDPKVTGALTLARRLPWEELRFLVLFSSVSGRFGNAGQTDYAAANEFLSKLAADLDRRRDARVVAIAWGPWSGAGMVTPAVAGRFAARGIDLIDPAAGCAALIGEIERDGPAAPEVVVGGGPWAAPARAPAGSAGGGPWAAPAPAPAGPAGALLRSAVPGPDGAIDAPVVLDAAGDPLLTDHHLDGRPVLPAAVALELLAELAAIALGPDAPVALEDFRLLRGVSAGEGQLTLRARAAGARDPTVEVCDAGAPDPTVELCDDQGAVVHYRARGRRGPGTPPAASVPPALPATSPFPLTVDEIYDRWLWHGPALRAIAAIDAHAPEGLDATLLASAAPAGAWRLDPVVLDAVFQLGIVWSRHALERTALPARVGRVEGAVDRPAGTPIACRLRLRAQPGGGLLMGRAALLDHRGRPLAVLDGIELSCSAELNRLGAQGAAEAIR</sequence>
<dbReference type="Gene3D" id="3.20.20.70">
    <property type="entry name" value="Aldolase class I"/>
    <property type="match status" value="2"/>
</dbReference>
<dbReference type="Proteomes" id="UP001162834">
    <property type="component" value="Chromosome"/>
</dbReference>
<dbReference type="SUPFAM" id="SSF53901">
    <property type="entry name" value="Thiolase-like"/>
    <property type="match status" value="1"/>
</dbReference>
<evidence type="ECO:0000256" key="4">
    <source>
        <dbReference type="PROSITE-ProRule" id="PRU01363"/>
    </source>
</evidence>
<feature type="domain" description="PKS/mFAS DH" evidence="7">
    <location>
        <begin position="2187"/>
        <end position="2469"/>
    </location>
</feature>
<dbReference type="KEGG" id="sbae:DSM104329_02831"/>
<dbReference type="InterPro" id="IPR016039">
    <property type="entry name" value="Thiolase-like"/>
</dbReference>
<dbReference type="PROSITE" id="PS52019">
    <property type="entry name" value="PKS_MFAS_DH"/>
    <property type="match status" value="1"/>
</dbReference>
<dbReference type="SMART" id="SM00827">
    <property type="entry name" value="PKS_AT"/>
    <property type="match status" value="1"/>
</dbReference>
<dbReference type="InterPro" id="IPR016035">
    <property type="entry name" value="Acyl_Trfase/lysoPLipase"/>
</dbReference>